<protein>
    <recommendedName>
        <fullName evidence="4">Outer membrane lipoprotein-sorting protein</fullName>
    </recommendedName>
</protein>
<dbReference type="Proteomes" id="UP000027284">
    <property type="component" value="Unassembled WGS sequence"/>
</dbReference>
<reference evidence="2 3" key="1">
    <citation type="submission" date="2014-04" db="EMBL/GenBank/DDBJ databases">
        <title>The Genome Sequence of Thermoanaerobaculum aquaticum MP-01, The First Cultivated Group 23 Acidobacterium.</title>
        <authorList>
            <person name="Stamps B.W."/>
            <person name="Losey N.A."/>
            <person name="Lawson P.A."/>
            <person name="Stevenson B.S."/>
        </authorList>
    </citation>
    <scope>NUCLEOTIDE SEQUENCE [LARGE SCALE GENOMIC DNA]</scope>
    <source>
        <strain evidence="2 3">MP-01</strain>
    </source>
</reference>
<organism evidence="2 3">
    <name type="scientific">Thermoanaerobaculum aquaticum</name>
    <dbReference type="NCBI Taxonomy" id="1312852"/>
    <lineage>
        <taxon>Bacteria</taxon>
        <taxon>Pseudomonadati</taxon>
        <taxon>Acidobacteriota</taxon>
        <taxon>Thermoanaerobaculia</taxon>
        <taxon>Thermoanaerobaculales</taxon>
        <taxon>Thermoanaerobaculaceae</taxon>
        <taxon>Thermoanaerobaculum</taxon>
    </lineage>
</organism>
<dbReference type="AlphaFoldDB" id="A0A062XYD9"/>
<dbReference type="EMBL" id="JMFG01000027">
    <property type="protein sequence ID" value="KDA53151.1"/>
    <property type="molecule type" value="Genomic_DNA"/>
</dbReference>
<evidence type="ECO:0000256" key="1">
    <source>
        <dbReference type="SAM" id="MobiDB-lite"/>
    </source>
</evidence>
<evidence type="ECO:0008006" key="4">
    <source>
        <dbReference type="Google" id="ProtNLM"/>
    </source>
</evidence>
<feature type="region of interest" description="Disordered" evidence="1">
    <location>
        <begin position="245"/>
        <end position="280"/>
    </location>
</feature>
<dbReference type="STRING" id="1312852.EG19_07170"/>
<proteinExistence type="predicted"/>
<sequence length="280" mass="30250">MVAAALVATSAWSQGTVSPQEVVTRACEAAGGVSNFRKLGFLRAEITSHEVTQDGQTSSTNKVLVFNTEAIAPVRLELPGLGVVAGDDGSGGWALVKGRPDPRPSTTVMVKRMVTADAFPLLLPCSLTWPGVAVTEVAPAQLGDRPTWRLTVTLARNFFHTPQIATVWTVDVDRETYQVLRAESPYTDLGKGVVADGMRFSWGGFVTVAGVRVPTQQTVVGLDPLGQEKTHTRRDTVKWERLATEKTADLFENPIPPEQRPRLPVGKPVNMPNNPPPPRP</sequence>
<name>A0A062XYD9_9BACT</name>
<evidence type="ECO:0000313" key="2">
    <source>
        <dbReference type="EMBL" id="KDA53151.1"/>
    </source>
</evidence>
<evidence type="ECO:0000313" key="3">
    <source>
        <dbReference type="Proteomes" id="UP000027284"/>
    </source>
</evidence>
<keyword evidence="3" id="KW-1185">Reference proteome</keyword>
<comment type="caution">
    <text evidence="2">The sequence shown here is derived from an EMBL/GenBank/DDBJ whole genome shotgun (WGS) entry which is preliminary data.</text>
</comment>
<accession>A0A062XYD9</accession>
<gene>
    <name evidence="2" type="ORF">EG19_07170</name>
</gene>